<protein>
    <recommendedName>
        <fullName evidence="1">Endonuclease/exonuclease/phosphatase domain-containing protein</fullName>
    </recommendedName>
</protein>
<evidence type="ECO:0000313" key="3">
    <source>
        <dbReference type="Proteomes" id="UP001231518"/>
    </source>
</evidence>
<gene>
    <name evidence="2" type="ORF">PYW07_009552</name>
</gene>
<accession>A0AAD7YC28</accession>
<dbReference type="Gene3D" id="3.60.10.10">
    <property type="entry name" value="Endonuclease/exonuclease/phosphatase"/>
    <property type="match status" value="1"/>
</dbReference>
<proteinExistence type="predicted"/>
<organism evidence="2 3">
    <name type="scientific">Mythimna separata</name>
    <name type="common">Oriental armyworm</name>
    <name type="synonym">Pseudaletia separata</name>
    <dbReference type="NCBI Taxonomy" id="271217"/>
    <lineage>
        <taxon>Eukaryota</taxon>
        <taxon>Metazoa</taxon>
        <taxon>Ecdysozoa</taxon>
        <taxon>Arthropoda</taxon>
        <taxon>Hexapoda</taxon>
        <taxon>Insecta</taxon>
        <taxon>Pterygota</taxon>
        <taxon>Neoptera</taxon>
        <taxon>Endopterygota</taxon>
        <taxon>Lepidoptera</taxon>
        <taxon>Glossata</taxon>
        <taxon>Ditrysia</taxon>
        <taxon>Noctuoidea</taxon>
        <taxon>Noctuidae</taxon>
        <taxon>Noctuinae</taxon>
        <taxon>Hadenini</taxon>
        <taxon>Mythimna</taxon>
    </lineage>
</organism>
<reference evidence="2" key="1">
    <citation type="submission" date="2023-03" db="EMBL/GenBank/DDBJ databases">
        <title>Chromosome-level genomes of two armyworms, Mythimna separata and Mythimna loreyi, provide insights into the biosynthesis and reception of sex pheromones.</title>
        <authorList>
            <person name="Zhao H."/>
        </authorList>
    </citation>
    <scope>NUCLEOTIDE SEQUENCE</scope>
    <source>
        <strain evidence="2">BeijingLab</strain>
        <tissue evidence="2">Pupa</tissue>
    </source>
</reference>
<dbReference type="InterPro" id="IPR027124">
    <property type="entry name" value="Swc5/CFDP1/2"/>
</dbReference>
<name>A0AAD7YC28_MYTSE</name>
<dbReference type="EMBL" id="JARGEI010000023">
    <property type="protein sequence ID" value="KAJ8710186.1"/>
    <property type="molecule type" value="Genomic_DNA"/>
</dbReference>
<dbReference type="PANTHER" id="PTHR23227:SF67">
    <property type="entry name" value="CRANIOFACIAL DEVELOPMENT PROTEIN 2-LIKE"/>
    <property type="match status" value="1"/>
</dbReference>
<keyword evidence="3" id="KW-1185">Reference proteome</keyword>
<dbReference type="AlphaFoldDB" id="A0AAD7YC28"/>
<dbReference type="SUPFAM" id="SSF56219">
    <property type="entry name" value="DNase I-like"/>
    <property type="match status" value="1"/>
</dbReference>
<evidence type="ECO:0000313" key="2">
    <source>
        <dbReference type="EMBL" id="KAJ8710186.1"/>
    </source>
</evidence>
<dbReference type="InterPro" id="IPR036691">
    <property type="entry name" value="Endo/exonu/phosph_ase_sf"/>
</dbReference>
<sequence>MYKDVSRAIHGYKTHFTVVMGDFNAKLGKRDGDELRVGQFGFGRRNHRGHLLASFLEKEGLYMMNSVFKKREYRRWTWQSPDGATKNEIDFILSTKKQIFNDVSVINAVKTGSDHRMVRGTLNINIKLERSRLVRSTLRPAQIQLQNPESFQLELHNRFKCLGSSVDESNDGFVEIVFLRPTIQIRTRGSRIRLSSS</sequence>
<dbReference type="PANTHER" id="PTHR23227">
    <property type="entry name" value="BUCENTAUR RELATED"/>
    <property type="match status" value="1"/>
</dbReference>
<comment type="caution">
    <text evidence="2">The sequence shown here is derived from an EMBL/GenBank/DDBJ whole genome shotgun (WGS) entry which is preliminary data.</text>
</comment>
<dbReference type="InterPro" id="IPR005135">
    <property type="entry name" value="Endo/exonuclease/phosphatase"/>
</dbReference>
<feature type="domain" description="Endonuclease/exonuclease/phosphatase" evidence="1">
    <location>
        <begin position="6"/>
        <end position="118"/>
    </location>
</feature>
<evidence type="ECO:0000259" key="1">
    <source>
        <dbReference type="Pfam" id="PF14529"/>
    </source>
</evidence>
<dbReference type="Pfam" id="PF14529">
    <property type="entry name" value="Exo_endo_phos_2"/>
    <property type="match status" value="1"/>
</dbReference>
<dbReference type="Proteomes" id="UP001231518">
    <property type="component" value="Chromosome 23"/>
</dbReference>
<dbReference type="GO" id="GO:0003824">
    <property type="term" value="F:catalytic activity"/>
    <property type="evidence" value="ECO:0007669"/>
    <property type="project" value="InterPro"/>
</dbReference>